<dbReference type="PANTHER" id="PTHR35004:SF8">
    <property type="entry name" value="TRANSPOSASE RV3428C-RELATED"/>
    <property type="match status" value="1"/>
</dbReference>
<dbReference type="InterPro" id="IPR012337">
    <property type="entry name" value="RNaseH-like_sf"/>
</dbReference>
<evidence type="ECO:0000256" key="1">
    <source>
        <dbReference type="SAM" id="MobiDB-lite"/>
    </source>
</evidence>
<evidence type="ECO:0000313" key="4">
    <source>
        <dbReference type="EMBL" id="MEX6466090.1"/>
    </source>
</evidence>
<dbReference type="Proteomes" id="UP001560293">
    <property type="component" value="Unassembled WGS sequence"/>
</dbReference>
<dbReference type="SUPFAM" id="SSF53098">
    <property type="entry name" value="Ribonuclease H-like"/>
    <property type="match status" value="1"/>
</dbReference>
<name>A0ABV3YHW1_9ACTN</name>
<evidence type="ECO:0000313" key="5">
    <source>
        <dbReference type="Proteomes" id="UP001560293"/>
    </source>
</evidence>
<organism evidence="3 5">
    <name type="scientific">Dietzia cinnamea</name>
    <dbReference type="NCBI Taxonomy" id="321318"/>
    <lineage>
        <taxon>Bacteria</taxon>
        <taxon>Bacillati</taxon>
        <taxon>Actinomycetota</taxon>
        <taxon>Actinomycetes</taxon>
        <taxon>Mycobacteriales</taxon>
        <taxon>Dietziaceae</taxon>
        <taxon>Dietzia</taxon>
    </lineage>
</organism>
<reference evidence="3" key="2">
    <citation type="submission" date="2024-07" db="EMBL/GenBank/DDBJ databases">
        <authorList>
            <person name="Wildschutte H."/>
        </authorList>
    </citation>
    <scope>NUCLEOTIDE SEQUENCE</scope>
    <source>
        <strain evidence="3">N60</strain>
    </source>
</reference>
<dbReference type="PANTHER" id="PTHR35004">
    <property type="entry name" value="TRANSPOSASE RV3428C-RELATED"/>
    <property type="match status" value="1"/>
</dbReference>
<dbReference type="Pfam" id="PF22483">
    <property type="entry name" value="Mu-transpos_C_2"/>
    <property type="match status" value="1"/>
</dbReference>
<accession>A0ABV3YHW1</accession>
<comment type="caution">
    <text evidence="3">The sequence shown here is derived from an EMBL/GenBank/DDBJ whole genome shotgun (WGS) entry which is preliminary data.</text>
</comment>
<feature type="domain" description="Integrase catalytic" evidence="2">
    <location>
        <begin position="134"/>
        <end position="315"/>
    </location>
</feature>
<keyword evidence="5" id="KW-1185">Reference proteome</keyword>
<feature type="region of interest" description="Disordered" evidence="1">
    <location>
        <begin position="486"/>
        <end position="512"/>
    </location>
</feature>
<protein>
    <submittedName>
        <fullName evidence="3">IS21 family transposase</fullName>
    </submittedName>
</protein>
<dbReference type="NCBIfam" id="NF033546">
    <property type="entry name" value="transpos_IS21"/>
    <property type="match status" value="1"/>
</dbReference>
<evidence type="ECO:0000313" key="3">
    <source>
        <dbReference type="EMBL" id="MEX6463257.1"/>
    </source>
</evidence>
<proteinExistence type="predicted"/>
<dbReference type="RefSeq" id="WP_061230188.1">
    <property type="nucleotide sequence ID" value="NZ_JAFFGT010000116.1"/>
</dbReference>
<dbReference type="EMBL" id="JBFTEZ010000004">
    <property type="protein sequence ID" value="MEX6466090.1"/>
    <property type="molecule type" value="Genomic_DNA"/>
</dbReference>
<evidence type="ECO:0000259" key="2">
    <source>
        <dbReference type="PROSITE" id="PS50994"/>
    </source>
</evidence>
<dbReference type="InterPro" id="IPR054353">
    <property type="entry name" value="IstA-like_C"/>
</dbReference>
<dbReference type="InterPro" id="IPR001584">
    <property type="entry name" value="Integrase_cat-core"/>
</dbReference>
<sequence length="524" mass="57965">MVRKIKAKLVLQLRAEGLSGRAIAASQRISRNSVAAVLEAADAAELGWDDVADLPDGEVYSLLFPGRGEHDSVFAEPDWAQVHREMARVGVTMKLLHGEYTDLCADSGSPAMGYDRFCKQYQQHVQVAGLASRVGHKAGQTVEVDWSGPTMHLTDPVTGEARRVYLFVGCLPFSRYAFVEPTLDMKQDTWLRAHVAMFEFFGGSVPRIVPDNLKTGVITHPREGEIVLNDAYREMAAHYSAAVLPGRVRKPKDKPSVENTVAHVATWVIAALRTQTFATLAELKFAIADQLAAYNAEPFQKRAGSRASVFASEEKELLRPLPATGYEISRWFYGRKVGRNGHVSFARNYYSVPYPHVGAKVDLRITESMLEVHRGHQRLSSHVLLPETVVNEYRTNDADLPAGPKYRQWDQSRVREWAERVGPSALVVTDRIFESVPVAEQGINPALAVLRLTRRYSAERVEAACRIALAGPIRSPRYAHLRPILETGQDKPAPPTGRASQDRPAQDAGGYVRGADYYAAGGAR</sequence>
<reference evidence="5" key="1">
    <citation type="submission" date="2024-07" db="EMBL/GenBank/DDBJ databases">
        <title>Pseudomonas strain that inhibits Aeromonas fish pathogens.</title>
        <authorList>
            <person name="Wildschutte H."/>
        </authorList>
    </citation>
    <scope>NUCLEOTIDE SEQUENCE [LARGE SCALE GENOMIC DNA]</scope>
    <source>
        <strain evidence="5">n60</strain>
    </source>
</reference>
<dbReference type="PROSITE" id="PS50994">
    <property type="entry name" value="INTEGRASE"/>
    <property type="match status" value="1"/>
</dbReference>
<gene>
    <name evidence="3" type="primary">istA</name>
    <name evidence="3" type="ORF">AB6N35_02655</name>
    <name evidence="4" type="ORF">AB6N35_17440</name>
</gene>
<dbReference type="EMBL" id="JBFTEZ010000002">
    <property type="protein sequence ID" value="MEX6463257.1"/>
    <property type="molecule type" value="Genomic_DNA"/>
</dbReference>